<dbReference type="Pfam" id="PF00534">
    <property type="entry name" value="Glycos_transf_1"/>
    <property type="match status" value="1"/>
</dbReference>
<reference evidence="2 3" key="1">
    <citation type="submission" date="2017-03" db="EMBL/GenBank/DDBJ databases">
        <authorList>
            <person name="Afonso C.L."/>
            <person name="Miller P.J."/>
            <person name="Scott M.A."/>
            <person name="Spackman E."/>
            <person name="Goraichik I."/>
            <person name="Dimitrov K.M."/>
            <person name="Suarez D.L."/>
            <person name="Swayne D.E."/>
        </authorList>
    </citation>
    <scope>NUCLEOTIDE SEQUENCE [LARGE SCALE GENOMIC DNA]</scope>
    <source>
        <strain evidence="2">PRJEB14757</strain>
    </source>
</reference>
<dbReference type="InterPro" id="IPR001296">
    <property type="entry name" value="Glyco_trans_1"/>
</dbReference>
<dbReference type="RefSeq" id="WP_080805124.1">
    <property type="nucleotide sequence ID" value="NZ_LT828549.1"/>
</dbReference>
<evidence type="ECO:0000313" key="2">
    <source>
        <dbReference type="EMBL" id="SLM28698.1"/>
    </source>
</evidence>
<dbReference type="CDD" id="cd03801">
    <property type="entry name" value="GT4_PimA-like"/>
    <property type="match status" value="1"/>
</dbReference>
<organism evidence="2 3">
    <name type="scientific">Desulfamplus magnetovallimortis</name>
    <dbReference type="NCBI Taxonomy" id="1246637"/>
    <lineage>
        <taxon>Bacteria</taxon>
        <taxon>Pseudomonadati</taxon>
        <taxon>Thermodesulfobacteriota</taxon>
        <taxon>Desulfobacteria</taxon>
        <taxon>Desulfobacterales</taxon>
        <taxon>Desulfobacteraceae</taxon>
        <taxon>Desulfamplus</taxon>
    </lineage>
</organism>
<evidence type="ECO:0000313" key="3">
    <source>
        <dbReference type="Proteomes" id="UP000191931"/>
    </source>
</evidence>
<dbReference type="PANTHER" id="PTHR45947:SF3">
    <property type="entry name" value="SULFOQUINOVOSYL TRANSFERASE SQD2"/>
    <property type="match status" value="1"/>
</dbReference>
<dbReference type="AlphaFoldDB" id="A0A1W1H8J2"/>
<dbReference type="InterPro" id="IPR050194">
    <property type="entry name" value="Glycosyltransferase_grp1"/>
</dbReference>
<dbReference type="OrthoDB" id="9790710at2"/>
<dbReference type="PANTHER" id="PTHR45947">
    <property type="entry name" value="SULFOQUINOVOSYL TRANSFERASE SQD2"/>
    <property type="match status" value="1"/>
</dbReference>
<dbReference type="Proteomes" id="UP000191931">
    <property type="component" value="Unassembled WGS sequence"/>
</dbReference>
<name>A0A1W1H8J2_9BACT</name>
<dbReference type="Gene3D" id="3.40.50.2000">
    <property type="entry name" value="Glycogen Phosphorylase B"/>
    <property type="match status" value="2"/>
</dbReference>
<protein>
    <recommendedName>
        <fullName evidence="1">Glycosyl transferase family 1 domain-containing protein</fullName>
    </recommendedName>
</protein>
<evidence type="ECO:0000259" key="1">
    <source>
        <dbReference type="Pfam" id="PF00534"/>
    </source>
</evidence>
<sequence length="361" mass="41326">MRRNKLLIITPEFSTIGGVSSLYNILKPFFDTNFVEFFHAGSRQEASKGIIRVLFRIAGDYISFLKKLNKREHSTIILNPSLANKSLIRDGIFLLLAKLFNLKVIIFFHGWKKNTEQLIVFRFKCLFSLIYFQADTIIVLADQYKKVLDNIGYQGNLIVGNTCVDYQFASHFSQLKRTFEYGNKFKYTILYLNRIEKEKGVYEAINIFQAIRKRFENVQMIIAGSGSEFSSVKQYVTEKNIPDLLLLGYVSGFEKINVFKEADCYLFTSYSEGMPVSVLEAMTAGLPVITTPVGGLIDFFEPGKMGYMFSLEDEDLILKTIETLMNDQKQATDISKYNMVYANEHFSAFNLSKKICQIAGL</sequence>
<keyword evidence="3" id="KW-1185">Reference proteome</keyword>
<dbReference type="STRING" id="1246637.MTBBW1_1470011"/>
<dbReference type="EMBL" id="FWEV01000054">
    <property type="protein sequence ID" value="SLM28698.1"/>
    <property type="molecule type" value="Genomic_DNA"/>
</dbReference>
<dbReference type="GO" id="GO:0016757">
    <property type="term" value="F:glycosyltransferase activity"/>
    <property type="evidence" value="ECO:0007669"/>
    <property type="project" value="InterPro"/>
</dbReference>
<dbReference type="SUPFAM" id="SSF53756">
    <property type="entry name" value="UDP-Glycosyltransferase/glycogen phosphorylase"/>
    <property type="match status" value="1"/>
</dbReference>
<gene>
    <name evidence="2" type="ORF">MTBBW1_1470011</name>
</gene>
<accession>A0A1W1H8J2</accession>
<proteinExistence type="predicted"/>
<feature type="domain" description="Glycosyl transferase family 1" evidence="1">
    <location>
        <begin position="186"/>
        <end position="337"/>
    </location>
</feature>